<dbReference type="AlphaFoldDB" id="A0A9N8DD65"/>
<reference evidence="2" key="1">
    <citation type="submission" date="2020-06" db="EMBL/GenBank/DDBJ databases">
        <authorList>
            <consortium name="Plant Systems Biology data submission"/>
        </authorList>
    </citation>
    <scope>NUCLEOTIDE SEQUENCE</scope>
    <source>
        <strain evidence="2">D6</strain>
    </source>
</reference>
<evidence type="ECO:0000256" key="1">
    <source>
        <dbReference type="SAM" id="MobiDB-lite"/>
    </source>
</evidence>
<sequence>MVLALSFEAVSGNPVEASIGSLRDWSHLCDTMNTSTMRGPIFRIVSAASTAYPSENLGIRPRRSMVSAGSSSILGPPKELAKSIIGARFDDIDMRQKSESSRRRTTFSHMSRWSDV</sequence>
<evidence type="ECO:0000313" key="3">
    <source>
        <dbReference type="Proteomes" id="UP001153069"/>
    </source>
</evidence>
<dbReference type="Proteomes" id="UP001153069">
    <property type="component" value="Unassembled WGS sequence"/>
</dbReference>
<evidence type="ECO:0000313" key="2">
    <source>
        <dbReference type="EMBL" id="CAB9499806.1"/>
    </source>
</evidence>
<organism evidence="2 3">
    <name type="scientific">Seminavis robusta</name>
    <dbReference type="NCBI Taxonomy" id="568900"/>
    <lineage>
        <taxon>Eukaryota</taxon>
        <taxon>Sar</taxon>
        <taxon>Stramenopiles</taxon>
        <taxon>Ochrophyta</taxon>
        <taxon>Bacillariophyta</taxon>
        <taxon>Bacillariophyceae</taxon>
        <taxon>Bacillariophycidae</taxon>
        <taxon>Naviculales</taxon>
        <taxon>Naviculaceae</taxon>
        <taxon>Seminavis</taxon>
    </lineage>
</organism>
<name>A0A9N8DD65_9STRA</name>
<comment type="caution">
    <text evidence="2">The sequence shown here is derived from an EMBL/GenBank/DDBJ whole genome shotgun (WGS) entry which is preliminary data.</text>
</comment>
<proteinExistence type="predicted"/>
<gene>
    <name evidence="2" type="ORF">SEMRO_69_G038540.1</name>
</gene>
<protein>
    <submittedName>
        <fullName evidence="2">Uncharacterized protein</fullName>
    </submittedName>
</protein>
<dbReference type="EMBL" id="CAICTM010000068">
    <property type="protein sequence ID" value="CAB9499806.1"/>
    <property type="molecule type" value="Genomic_DNA"/>
</dbReference>
<feature type="compositionally biased region" description="Polar residues" evidence="1">
    <location>
        <begin position="107"/>
        <end position="116"/>
    </location>
</feature>
<accession>A0A9N8DD65</accession>
<feature type="region of interest" description="Disordered" evidence="1">
    <location>
        <begin position="95"/>
        <end position="116"/>
    </location>
</feature>
<keyword evidence="3" id="KW-1185">Reference proteome</keyword>